<organism evidence="3 4">
    <name type="scientific">Aestuariibaculum lutulentum</name>
    <dbReference type="NCBI Taxonomy" id="2920935"/>
    <lineage>
        <taxon>Bacteria</taxon>
        <taxon>Pseudomonadati</taxon>
        <taxon>Bacteroidota</taxon>
        <taxon>Flavobacteriia</taxon>
        <taxon>Flavobacteriales</taxon>
        <taxon>Flavobacteriaceae</taxon>
    </lineage>
</organism>
<feature type="signal peptide" evidence="1">
    <location>
        <begin position="1"/>
        <end position="21"/>
    </location>
</feature>
<reference evidence="3" key="1">
    <citation type="submission" date="2022-02" db="EMBL/GenBank/DDBJ databases">
        <title>Aestuariibaculum sp., a marine bacterium isolated from sediment in Guangxi.</title>
        <authorList>
            <person name="Ying J."/>
        </authorList>
    </citation>
    <scope>NUCLEOTIDE SEQUENCE</scope>
    <source>
        <strain evidence="3">L182</strain>
    </source>
</reference>
<sequence length="231" mass="26667">MKVLLLTFFVLFAGFVNPVVAQKESNVLVFAKTAGFRHKSIEIGVENQFTITQTEDAEQFNYKILKRYDLVIFLNTTGDVLNSEQELAFEKYIAKGGSFMGIHAATDTEFEWPWFNKLVGAYFLDHPEQSKATIKRIIRSHPSTSHLPDKWEHYDEWYNFKSINKSINVLLMLDETTYEGGKNGAFHPIAWYHKFDGGRSFYTGLGHTVASYKEPEFRKHLLGGIFYCLNR</sequence>
<dbReference type="Pfam" id="PF06283">
    <property type="entry name" value="ThuA"/>
    <property type="match status" value="1"/>
</dbReference>
<keyword evidence="4" id="KW-1185">Reference proteome</keyword>
<dbReference type="PANTHER" id="PTHR40469">
    <property type="entry name" value="SECRETED GLYCOSYL HYDROLASE"/>
    <property type="match status" value="1"/>
</dbReference>
<dbReference type="Gene3D" id="3.40.50.880">
    <property type="match status" value="1"/>
</dbReference>
<comment type="caution">
    <text evidence="3">The sequence shown here is derived from an EMBL/GenBank/DDBJ whole genome shotgun (WGS) entry which is preliminary data.</text>
</comment>
<evidence type="ECO:0000313" key="4">
    <source>
        <dbReference type="Proteomes" id="UP001156141"/>
    </source>
</evidence>
<dbReference type="SUPFAM" id="SSF52317">
    <property type="entry name" value="Class I glutamine amidotransferase-like"/>
    <property type="match status" value="1"/>
</dbReference>
<accession>A0ABS9RGK1</accession>
<dbReference type="PANTHER" id="PTHR40469:SF2">
    <property type="entry name" value="GALACTOSE-BINDING DOMAIN-LIKE SUPERFAMILY PROTEIN"/>
    <property type="match status" value="1"/>
</dbReference>
<dbReference type="EMBL" id="JAKVQD010000001">
    <property type="protein sequence ID" value="MCH4552037.1"/>
    <property type="molecule type" value="Genomic_DNA"/>
</dbReference>
<evidence type="ECO:0000313" key="3">
    <source>
        <dbReference type="EMBL" id="MCH4552037.1"/>
    </source>
</evidence>
<name>A0ABS9RGK1_9FLAO</name>
<dbReference type="InterPro" id="IPR029010">
    <property type="entry name" value="ThuA-like"/>
</dbReference>
<proteinExistence type="predicted"/>
<dbReference type="Proteomes" id="UP001156141">
    <property type="component" value="Unassembled WGS sequence"/>
</dbReference>
<evidence type="ECO:0000256" key="1">
    <source>
        <dbReference type="SAM" id="SignalP"/>
    </source>
</evidence>
<dbReference type="RefSeq" id="WP_240572356.1">
    <property type="nucleotide sequence ID" value="NZ_CP136709.1"/>
</dbReference>
<dbReference type="InterPro" id="IPR029062">
    <property type="entry name" value="Class_I_gatase-like"/>
</dbReference>
<gene>
    <name evidence="3" type="ORF">MKW35_05355</name>
</gene>
<evidence type="ECO:0000259" key="2">
    <source>
        <dbReference type="Pfam" id="PF06283"/>
    </source>
</evidence>
<feature type="domain" description="ThuA-like" evidence="2">
    <location>
        <begin position="26"/>
        <end position="227"/>
    </location>
</feature>
<protein>
    <submittedName>
        <fullName evidence="3">ThuA domain-containing protein</fullName>
    </submittedName>
</protein>
<keyword evidence="1" id="KW-0732">Signal</keyword>
<feature type="chain" id="PRO_5046938988" evidence="1">
    <location>
        <begin position="22"/>
        <end position="231"/>
    </location>
</feature>